<dbReference type="GeneID" id="64634489"/>
<feature type="transmembrane region" description="Helical" evidence="1">
    <location>
        <begin position="52"/>
        <end position="71"/>
    </location>
</feature>
<comment type="caution">
    <text evidence="2">The sequence shown here is derived from an EMBL/GenBank/DDBJ whole genome shotgun (WGS) entry which is preliminary data.</text>
</comment>
<sequence length="153" mass="17265">MPSRRTNDTPFPSSSLVISQYSMSDMRLPSYRTSHLLRFHPYPRVKPSQREIMVSDTVNIISVLFLTLLVAKHAMNDHSSSLYDIVEEDDGAEPVILNFPDLPEEQHPNDVNMQEAVEVAENGAQPHVRHLNLATFIIDVAILVAGKLFLKTK</sequence>
<dbReference type="RefSeq" id="XP_041191140.1">
    <property type="nucleotide sequence ID" value="XM_041340473.1"/>
</dbReference>
<protein>
    <recommendedName>
        <fullName evidence="4">Transmembrane protein</fullName>
    </recommendedName>
</protein>
<dbReference type="Proteomes" id="UP000807769">
    <property type="component" value="Unassembled WGS sequence"/>
</dbReference>
<proteinExistence type="predicted"/>
<keyword evidence="3" id="KW-1185">Reference proteome</keyword>
<gene>
    <name evidence="2" type="ORF">BJ212DRAFT_1482726</name>
</gene>
<name>A0A9P7JBT2_9AGAM</name>
<keyword evidence="1" id="KW-0812">Transmembrane</keyword>
<evidence type="ECO:0000313" key="2">
    <source>
        <dbReference type="EMBL" id="KAG1813266.1"/>
    </source>
</evidence>
<evidence type="ECO:0000256" key="1">
    <source>
        <dbReference type="SAM" id="Phobius"/>
    </source>
</evidence>
<keyword evidence="1" id="KW-0472">Membrane</keyword>
<evidence type="ECO:0008006" key="4">
    <source>
        <dbReference type="Google" id="ProtNLM"/>
    </source>
</evidence>
<dbReference type="OrthoDB" id="2637024at2759"/>
<accession>A0A9P7JBT2</accession>
<organism evidence="2 3">
    <name type="scientific">Suillus subaureus</name>
    <dbReference type="NCBI Taxonomy" id="48587"/>
    <lineage>
        <taxon>Eukaryota</taxon>
        <taxon>Fungi</taxon>
        <taxon>Dikarya</taxon>
        <taxon>Basidiomycota</taxon>
        <taxon>Agaricomycotina</taxon>
        <taxon>Agaricomycetes</taxon>
        <taxon>Agaricomycetidae</taxon>
        <taxon>Boletales</taxon>
        <taxon>Suillineae</taxon>
        <taxon>Suillaceae</taxon>
        <taxon>Suillus</taxon>
    </lineage>
</organism>
<dbReference type="AlphaFoldDB" id="A0A9P7JBT2"/>
<feature type="transmembrane region" description="Helical" evidence="1">
    <location>
        <begin position="131"/>
        <end position="150"/>
    </location>
</feature>
<evidence type="ECO:0000313" key="3">
    <source>
        <dbReference type="Proteomes" id="UP000807769"/>
    </source>
</evidence>
<dbReference type="EMBL" id="JABBWG010000024">
    <property type="protein sequence ID" value="KAG1813266.1"/>
    <property type="molecule type" value="Genomic_DNA"/>
</dbReference>
<reference evidence="2" key="1">
    <citation type="journal article" date="2020" name="New Phytol.">
        <title>Comparative genomics reveals dynamic genome evolution in host specialist ectomycorrhizal fungi.</title>
        <authorList>
            <person name="Lofgren L.A."/>
            <person name="Nguyen N.H."/>
            <person name="Vilgalys R."/>
            <person name="Ruytinx J."/>
            <person name="Liao H.L."/>
            <person name="Branco S."/>
            <person name="Kuo A."/>
            <person name="LaButti K."/>
            <person name="Lipzen A."/>
            <person name="Andreopoulos W."/>
            <person name="Pangilinan J."/>
            <person name="Riley R."/>
            <person name="Hundley H."/>
            <person name="Na H."/>
            <person name="Barry K."/>
            <person name="Grigoriev I.V."/>
            <person name="Stajich J.E."/>
            <person name="Kennedy P.G."/>
        </authorList>
    </citation>
    <scope>NUCLEOTIDE SEQUENCE</scope>
    <source>
        <strain evidence="2">MN1</strain>
    </source>
</reference>
<keyword evidence="1" id="KW-1133">Transmembrane helix</keyword>